<feature type="region of interest" description="Disordered" evidence="1">
    <location>
        <begin position="35"/>
        <end position="73"/>
    </location>
</feature>
<sequence>MDEKRMVRRIKISTFFQRPVNGNMPMNERRHAYLARAYQPDGSRRRPSRIYSERKSQDDPESGSDSSTVPSHRAFLAENEYAIPIATPPADLAWKITAQQWMRT</sequence>
<reference evidence="2" key="1">
    <citation type="submission" date="2020-07" db="EMBL/GenBank/DDBJ databases">
        <title>Multicomponent nature underlies the extraordinary mechanical properties of spider dragline silk.</title>
        <authorList>
            <person name="Kono N."/>
            <person name="Nakamura H."/>
            <person name="Mori M."/>
            <person name="Yoshida Y."/>
            <person name="Ohtoshi R."/>
            <person name="Malay A.D."/>
            <person name="Moran D.A.P."/>
            <person name="Tomita M."/>
            <person name="Numata K."/>
            <person name="Arakawa K."/>
        </authorList>
    </citation>
    <scope>NUCLEOTIDE SEQUENCE</scope>
</reference>
<proteinExistence type="predicted"/>
<comment type="caution">
    <text evidence="2">The sequence shown here is derived from an EMBL/GenBank/DDBJ whole genome shotgun (WGS) entry which is preliminary data.</text>
</comment>
<organism evidence="2 3">
    <name type="scientific">Trichonephila clavata</name>
    <name type="common">Joro spider</name>
    <name type="synonym">Nephila clavata</name>
    <dbReference type="NCBI Taxonomy" id="2740835"/>
    <lineage>
        <taxon>Eukaryota</taxon>
        <taxon>Metazoa</taxon>
        <taxon>Ecdysozoa</taxon>
        <taxon>Arthropoda</taxon>
        <taxon>Chelicerata</taxon>
        <taxon>Arachnida</taxon>
        <taxon>Araneae</taxon>
        <taxon>Araneomorphae</taxon>
        <taxon>Entelegynae</taxon>
        <taxon>Araneoidea</taxon>
        <taxon>Nephilidae</taxon>
        <taxon>Trichonephila</taxon>
    </lineage>
</organism>
<keyword evidence="3" id="KW-1185">Reference proteome</keyword>
<dbReference type="Proteomes" id="UP000887116">
    <property type="component" value="Unassembled WGS sequence"/>
</dbReference>
<accession>A0A8X6LLV5</accession>
<gene>
    <name evidence="2" type="ORF">TNCT_32591</name>
</gene>
<dbReference type="EMBL" id="BMAO01016929">
    <property type="protein sequence ID" value="GFR12219.1"/>
    <property type="molecule type" value="Genomic_DNA"/>
</dbReference>
<protein>
    <submittedName>
        <fullName evidence="2">Uncharacterized protein</fullName>
    </submittedName>
</protein>
<name>A0A8X6LLV5_TRICU</name>
<dbReference type="AlphaFoldDB" id="A0A8X6LLV5"/>
<evidence type="ECO:0000256" key="1">
    <source>
        <dbReference type="SAM" id="MobiDB-lite"/>
    </source>
</evidence>
<evidence type="ECO:0000313" key="2">
    <source>
        <dbReference type="EMBL" id="GFR12219.1"/>
    </source>
</evidence>
<evidence type="ECO:0000313" key="3">
    <source>
        <dbReference type="Proteomes" id="UP000887116"/>
    </source>
</evidence>